<dbReference type="InterPro" id="IPR025833">
    <property type="entry name" value="GDYXXLXY"/>
</dbReference>
<accession>A0AAU7N0L5</accession>
<proteinExistence type="predicted"/>
<protein>
    <submittedName>
        <fullName evidence="1">GDYXXLXY domain-containing protein</fullName>
    </submittedName>
</protein>
<dbReference type="EMBL" id="CP157804">
    <property type="protein sequence ID" value="XBQ24093.1"/>
    <property type="molecule type" value="Genomic_DNA"/>
</dbReference>
<sequence>MIGKNTQIIAFVILALTQLVIPANMIWQQEQLLEHGTEYKFKTAPVDPNDPFRGKYITLSYEASSFDVGNEMDWDHGQAVYVELTTDQKGFAKIASISHGAPDHTEAYVEGSILFVTRNGSNRVTIGYPFDRFYMEESKAQPAEVTYQTAQRDTTKTTYALVRVKNGKAVLKNVLIDGVPIKELVGKELLEND</sequence>
<gene>
    <name evidence="1" type="ORF">ABNE31_04040</name>
</gene>
<organism evidence="1">
    <name type="scientific">Flagellimonas sp. MMG031</name>
    <dbReference type="NCBI Taxonomy" id="3158549"/>
    <lineage>
        <taxon>Bacteria</taxon>
        <taxon>Pseudomonadati</taxon>
        <taxon>Bacteroidota</taxon>
        <taxon>Flavobacteriia</taxon>
        <taxon>Flavobacteriales</taxon>
        <taxon>Flavobacteriaceae</taxon>
        <taxon>Flagellimonas</taxon>
    </lineage>
</organism>
<dbReference type="RefSeq" id="WP_349352452.1">
    <property type="nucleotide sequence ID" value="NZ_CP157804.1"/>
</dbReference>
<dbReference type="Pfam" id="PF14345">
    <property type="entry name" value="GDYXXLXY"/>
    <property type="match status" value="1"/>
</dbReference>
<dbReference type="KEGG" id="fld:ABNE31_04040"/>
<reference evidence="1" key="1">
    <citation type="submission" date="2024-05" db="EMBL/GenBank/DDBJ databases">
        <title>Draft Genome Sequences of Flagellimonas sp. MMG031 and Marinobacter sp. MMG032 Isolated from the dinoflagellate Symbiodinium pilosum.</title>
        <authorList>
            <person name="Shikuma N.J."/>
            <person name="Farrell M.V."/>
        </authorList>
    </citation>
    <scope>NUCLEOTIDE SEQUENCE</scope>
    <source>
        <strain evidence="1">MMG031</strain>
    </source>
</reference>
<dbReference type="AlphaFoldDB" id="A0AAU7N0L5"/>
<name>A0AAU7N0L5_9FLAO</name>
<evidence type="ECO:0000313" key="1">
    <source>
        <dbReference type="EMBL" id="XBQ24093.1"/>
    </source>
</evidence>